<dbReference type="AlphaFoldDB" id="A0A382QS92"/>
<reference evidence="1" key="1">
    <citation type="submission" date="2018-05" db="EMBL/GenBank/DDBJ databases">
        <authorList>
            <person name="Lanie J.A."/>
            <person name="Ng W.-L."/>
            <person name="Kazmierczak K.M."/>
            <person name="Andrzejewski T.M."/>
            <person name="Davidsen T.M."/>
            <person name="Wayne K.J."/>
            <person name="Tettelin H."/>
            <person name="Glass J.I."/>
            <person name="Rusch D."/>
            <person name="Podicherti R."/>
            <person name="Tsui H.-C.T."/>
            <person name="Winkler M.E."/>
        </authorList>
    </citation>
    <scope>NUCLEOTIDE SEQUENCE</scope>
</reference>
<gene>
    <name evidence="1" type="ORF">METZ01_LOCUS341180</name>
</gene>
<protein>
    <submittedName>
        <fullName evidence="1">Uncharacterized protein</fullName>
    </submittedName>
</protein>
<proteinExistence type="predicted"/>
<sequence length="118" mass="13476">VNRRDGVLRISPSAPRSAHKTGACRFSGLSIVVHYYNRRCHAADVERYGVDFRPGLFGRGCYVIAVNLEGPLELLRNSRSRRTRKACPHRLAATQCTDSSNDQRWRAKRVSGYSERQW</sequence>
<organism evidence="1">
    <name type="scientific">marine metagenome</name>
    <dbReference type="NCBI Taxonomy" id="408172"/>
    <lineage>
        <taxon>unclassified sequences</taxon>
        <taxon>metagenomes</taxon>
        <taxon>ecological metagenomes</taxon>
    </lineage>
</organism>
<feature type="non-terminal residue" evidence="1">
    <location>
        <position position="1"/>
    </location>
</feature>
<accession>A0A382QS92</accession>
<dbReference type="EMBL" id="UINC01116524">
    <property type="protein sequence ID" value="SVC88326.1"/>
    <property type="molecule type" value="Genomic_DNA"/>
</dbReference>
<name>A0A382QS92_9ZZZZ</name>
<evidence type="ECO:0000313" key="1">
    <source>
        <dbReference type="EMBL" id="SVC88326.1"/>
    </source>
</evidence>